<dbReference type="AlphaFoldDB" id="A0A4R1AT96"/>
<feature type="domain" description="N-acetyltransferase" evidence="1">
    <location>
        <begin position="10"/>
        <end position="45"/>
    </location>
</feature>
<evidence type="ECO:0000313" key="2">
    <source>
        <dbReference type="EMBL" id="TCJ01402.1"/>
    </source>
</evidence>
<reference evidence="2 3" key="1">
    <citation type="submission" date="2019-03" db="EMBL/GenBank/DDBJ databases">
        <authorList>
            <person name="Jensen L."/>
            <person name="Storgaard J."/>
            <person name="Sulaj E."/>
            <person name="Schramm A."/>
            <person name="Marshall I.P.G."/>
        </authorList>
    </citation>
    <scope>NUCLEOTIDE SEQUENCE [LARGE SCALE GENOMIC DNA]</scope>
    <source>
        <strain evidence="2 3">2017H2G3</strain>
    </source>
</reference>
<dbReference type="EMBL" id="SJTH01000064">
    <property type="protein sequence ID" value="TCJ01402.1"/>
    <property type="molecule type" value="Genomic_DNA"/>
</dbReference>
<dbReference type="OrthoDB" id="185406at2"/>
<keyword evidence="3" id="KW-1185">Reference proteome</keyword>
<proteinExistence type="predicted"/>
<dbReference type="SUPFAM" id="SSF55729">
    <property type="entry name" value="Acyl-CoA N-acyltransferases (Nat)"/>
    <property type="match status" value="1"/>
</dbReference>
<dbReference type="CDD" id="cd04301">
    <property type="entry name" value="NAT_SF"/>
    <property type="match status" value="1"/>
</dbReference>
<protein>
    <submittedName>
        <fullName evidence="2">N-acetyltransferase</fullName>
    </submittedName>
</protein>
<evidence type="ECO:0000259" key="1">
    <source>
        <dbReference type="Pfam" id="PF00583"/>
    </source>
</evidence>
<organism evidence="2 3">
    <name type="scientific">Cytobacillus praedii</name>
    <dbReference type="NCBI Taxonomy" id="1742358"/>
    <lineage>
        <taxon>Bacteria</taxon>
        <taxon>Bacillati</taxon>
        <taxon>Bacillota</taxon>
        <taxon>Bacilli</taxon>
        <taxon>Bacillales</taxon>
        <taxon>Bacillaceae</taxon>
        <taxon>Cytobacillus</taxon>
    </lineage>
</organism>
<keyword evidence="2" id="KW-0808">Transferase</keyword>
<dbReference type="InterPro" id="IPR000182">
    <property type="entry name" value="GNAT_dom"/>
</dbReference>
<accession>A0A4R1AT96</accession>
<dbReference type="RefSeq" id="WP_131238885.1">
    <property type="nucleotide sequence ID" value="NZ_SJTH01000064.1"/>
</dbReference>
<dbReference type="Pfam" id="PF00583">
    <property type="entry name" value="Acetyltransf_1"/>
    <property type="match status" value="1"/>
</dbReference>
<name>A0A4R1AT96_9BACI</name>
<sequence length="62" mass="7222">MEIQIRGFDGKGICYVNLFYLIPEFRGKGLGKDLIRYAEDFFRKSLVTGDHLRNSPTNELRI</sequence>
<comment type="caution">
    <text evidence="2">The sequence shown here is derived from an EMBL/GenBank/DDBJ whole genome shotgun (WGS) entry which is preliminary data.</text>
</comment>
<dbReference type="InterPro" id="IPR016181">
    <property type="entry name" value="Acyl_CoA_acyltransferase"/>
</dbReference>
<dbReference type="Gene3D" id="3.40.630.30">
    <property type="match status" value="1"/>
</dbReference>
<dbReference type="GO" id="GO:0016747">
    <property type="term" value="F:acyltransferase activity, transferring groups other than amino-acyl groups"/>
    <property type="evidence" value="ECO:0007669"/>
    <property type="project" value="InterPro"/>
</dbReference>
<gene>
    <name evidence="2" type="ORF">E0Y62_24230</name>
</gene>
<dbReference type="Proteomes" id="UP000293846">
    <property type="component" value="Unassembled WGS sequence"/>
</dbReference>
<evidence type="ECO:0000313" key="3">
    <source>
        <dbReference type="Proteomes" id="UP000293846"/>
    </source>
</evidence>